<reference evidence="4 5" key="1">
    <citation type="submission" date="2018-02" db="EMBL/GenBank/DDBJ databases">
        <title>Complete genome sequence of Agrobacterium tumefaciens 1D1609.</title>
        <authorList>
            <person name="Cho S.-T."/>
            <person name="Haryono M."/>
            <person name="Chang H.-H."/>
            <person name="Santos M.N."/>
            <person name="Lai E.-M."/>
            <person name="Kuo C.-H."/>
        </authorList>
    </citation>
    <scope>NUCLEOTIDE SEQUENCE [LARGE SCALE GENOMIC DNA]</scope>
    <source>
        <strain evidence="4 5">1D1609</strain>
    </source>
</reference>
<dbReference type="PROSITE" id="PS50110">
    <property type="entry name" value="RESPONSE_REGULATORY"/>
    <property type="match status" value="1"/>
</dbReference>
<dbReference type="InterPro" id="IPR011006">
    <property type="entry name" value="CheY-like_superfamily"/>
</dbReference>
<dbReference type="Gene3D" id="3.40.50.2300">
    <property type="match status" value="1"/>
</dbReference>
<evidence type="ECO:0000259" key="3">
    <source>
        <dbReference type="PROSITE" id="PS50110"/>
    </source>
</evidence>
<dbReference type="Pfam" id="PF00072">
    <property type="entry name" value="Response_reg"/>
    <property type="match status" value="1"/>
</dbReference>
<dbReference type="EMBL" id="CP026925">
    <property type="protein sequence ID" value="AVH44407.1"/>
    <property type="molecule type" value="Genomic_DNA"/>
</dbReference>
<dbReference type="Proteomes" id="UP000237717">
    <property type="component" value="Chromosome II"/>
</dbReference>
<evidence type="ECO:0000313" key="4">
    <source>
        <dbReference type="EMBL" id="AVH44407.1"/>
    </source>
</evidence>
<dbReference type="PANTHER" id="PTHR44591:SF25">
    <property type="entry name" value="CHEMOTAXIS TWO-COMPONENT RESPONSE REGULATOR"/>
    <property type="match status" value="1"/>
</dbReference>
<dbReference type="PANTHER" id="PTHR44591">
    <property type="entry name" value="STRESS RESPONSE REGULATOR PROTEIN 1"/>
    <property type="match status" value="1"/>
</dbReference>
<gene>
    <name evidence="4" type="ORF">At1D1609_43640</name>
</gene>
<dbReference type="SUPFAM" id="SSF52172">
    <property type="entry name" value="CheY-like"/>
    <property type="match status" value="1"/>
</dbReference>
<accession>A0A2L2LJB7</accession>
<dbReference type="GO" id="GO:0000160">
    <property type="term" value="P:phosphorelay signal transduction system"/>
    <property type="evidence" value="ECO:0007669"/>
    <property type="project" value="InterPro"/>
</dbReference>
<dbReference type="InterPro" id="IPR050595">
    <property type="entry name" value="Bact_response_regulator"/>
</dbReference>
<feature type="modified residue" description="4-aspartylphosphate" evidence="2">
    <location>
        <position position="62"/>
    </location>
</feature>
<organism evidence="4 5">
    <name type="scientific">Agrobacterium tumefaciens</name>
    <dbReference type="NCBI Taxonomy" id="358"/>
    <lineage>
        <taxon>Bacteria</taxon>
        <taxon>Pseudomonadati</taxon>
        <taxon>Pseudomonadota</taxon>
        <taxon>Alphaproteobacteria</taxon>
        <taxon>Hyphomicrobiales</taxon>
        <taxon>Rhizobiaceae</taxon>
        <taxon>Rhizobium/Agrobacterium group</taxon>
        <taxon>Agrobacterium</taxon>
        <taxon>Agrobacterium tumefaciens complex</taxon>
    </lineage>
</organism>
<sequence>MMMADIMNKVAIILVVEDEPLLRLAAVDLVEAAGYQAVAAADATEAVAILEERDDIRIVFTDVDMPRGLDGMRLAAIIRDRWPPIKVIVVSGHIQDPGDRIPAETVFFAKPYREEQIVETIRQLLQQKA</sequence>
<evidence type="ECO:0000256" key="1">
    <source>
        <dbReference type="ARBA" id="ARBA00022553"/>
    </source>
</evidence>
<dbReference type="RefSeq" id="WP_104679844.1">
    <property type="nucleotide sequence ID" value="NZ_CP026925.1"/>
</dbReference>
<feature type="domain" description="Response regulatory" evidence="3">
    <location>
        <begin position="12"/>
        <end position="125"/>
    </location>
</feature>
<evidence type="ECO:0000256" key="2">
    <source>
        <dbReference type="PROSITE-ProRule" id="PRU00169"/>
    </source>
</evidence>
<dbReference type="AlphaFoldDB" id="A0A2L2LJB7"/>
<dbReference type="InterPro" id="IPR001789">
    <property type="entry name" value="Sig_transdc_resp-reg_receiver"/>
</dbReference>
<keyword evidence="1 2" id="KW-0597">Phosphoprotein</keyword>
<dbReference type="SMART" id="SM00448">
    <property type="entry name" value="REC"/>
    <property type="match status" value="1"/>
</dbReference>
<protein>
    <submittedName>
        <fullName evidence="4">Chemotaxis protein CheY</fullName>
    </submittedName>
</protein>
<proteinExistence type="predicted"/>
<evidence type="ECO:0000313" key="5">
    <source>
        <dbReference type="Proteomes" id="UP000237717"/>
    </source>
</evidence>
<name>A0A2L2LJB7_AGRTU</name>